<comment type="similarity">
    <text evidence="2">Belongs to the oxygen-dependent FAD-linked oxidoreductase family.</text>
</comment>
<sequence>MTLTDMTLTDTVLDHLSTHVPFAELQHLTVGLVAVPGDADYEALVSPWNLAVAVRPAAVLAAATAHDVVEAVRFAARHDLLVTPQATGHGAMAELVGELLVATSGLDECVVHPEGWARVGAGVKWARVVEAAAPYGLAPLSGSTTDVGVVGYTTGGGLGPMARTYGLAADRVRAFEVVTGDGVLRRATPTEHPDLFFGLRGGKGTLGIVTAVEFDLVHQPTFLGGSLWFDGADAAAVVERWRDWCTDLPELGTTSFALFRLPAMPGVPPQLAERLTLSVRYVWTGDAAEGERRFAPMRAAAPVLLDDVAVKPYAAIDSVHTDPLDPMPATEAAAVLTGFPAEAAAALLAVAGPASTSPQVLVEVRQMGGAVARGGEHPSAFCSRGAAYAVLLVGIPGVPGVAEHAEQVIRTMGPWVGGHRMPNFTFDPGRLVEAYDAPTLTRLRAAIGTYDPDGVMAIGHALDV</sequence>
<evidence type="ECO:0000256" key="1">
    <source>
        <dbReference type="ARBA" id="ARBA00001974"/>
    </source>
</evidence>
<name>A0A512DCU2_9CELL</name>
<protein>
    <submittedName>
        <fullName evidence="7">FAD-linked oxidase</fullName>
    </submittedName>
</protein>
<accession>A0A512DCU2</accession>
<reference evidence="7 8" key="1">
    <citation type="submission" date="2019-07" db="EMBL/GenBank/DDBJ databases">
        <title>Whole genome shotgun sequence of Cellulomonas aerilata NBRC 106308.</title>
        <authorList>
            <person name="Hosoyama A."/>
            <person name="Uohara A."/>
            <person name="Ohji S."/>
            <person name="Ichikawa N."/>
        </authorList>
    </citation>
    <scope>NUCLEOTIDE SEQUENCE [LARGE SCALE GENOMIC DNA]</scope>
    <source>
        <strain evidence="7 8">NBRC 106308</strain>
    </source>
</reference>
<proteinExistence type="inferred from homology"/>
<keyword evidence="4" id="KW-0274">FAD</keyword>
<dbReference type="GO" id="GO:0071949">
    <property type="term" value="F:FAD binding"/>
    <property type="evidence" value="ECO:0007669"/>
    <property type="project" value="InterPro"/>
</dbReference>
<dbReference type="PANTHER" id="PTHR42973">
    <property type="entry name" value="BINDING OXIDOREDUCTASE, PUTATIVE (AFU_ORTHOLOGUE AFUA_1G17690)-RELATED"/>
    <property type="match status" value="1"/>
</dbReference>
<gene>
    <name evidence="7" type="ORF">CAE01nite_20170</name>
</gene>
<dbReference type="Gene3D" id="3.40.462.20">
    <property type="match status" value="1"/>
</dbReference>
<dbReference type="GO" id="GO:0016491">
    <property type="term" value="F:oxidoreductase activity"/>
    <property type="evidence" value="ECO:0007669"/>
    <property type="project" value="UniProtKB-KW"/>
</dbReference>
<dbReference type="Pfam" id="PF01565">
    <property type="entry name" value="FAD_binding_4"/>
    <property type="match status" value="1"/>
</dbReference>
<dbReference type="AlphaFoldDB" id="A0A512DCU2"/>
<keyword evidence="5" id="KW-0560">Oxidoreductase</keyword>
<dbReference type="SUPFAM" id="SSF56176">
    <property type="entry name" value="FAD-binding/transporter-associated domain-like"/>
    <property type="match status" value="1"/>
</dbReference>
<dbReference type="InterPro" id="IPR016166">
    <property type="entry name" value="FAD-bd_PCMH"/>
</dbReference>
<comment type="caution">
    <text evidence="7">The sequence shown here is derived from an EMBL/GenBank/DDBJ whole genome shotgun (WGS) entry which is preliminary data.</text>
</comment>
<dbReference type="PROSITE" id="PS51387">
    <property type="entry name" value="FAD_PCMH"/>
    <property type="match status" value="1"/>
</dbReference>
<dbReference type="InterPro" id="IPR006094">
    <property type="entry name" value="Oxid_FAD_bind_N"/>
</dbReference>
<dbReference type="Proteomes" id="UP000321181">
    <property type="component" value="Unassembled WGS sequence"/>
</dbReference>
<keyword evidence="3" id="KW-0285">Flavoprotein</keyword>
<dbReference type="RefSeq" id="WP_222595874.1">
    <property type="nucleotide sequence ID" value="NZ_BAAARM010000003.1"/>
</dbReference>
<dbReference type="InterPro" id="IPR016167">
    <property type="entry name" value="FAD-bd_PCMH_sub1"/>
</dbReference>
<dbReference type="EMBL" id="BJYY01000013">
    <property type="protein sequence ID" value="GEO34292.1"/>
    <property type="molecule type" value="Genomic_DNA"/>
</dbReference>
<evidence type="ECO:0000256" key="3">
    <source>
        <dbReference type="ARBA" id="ARBA00022630"/>
    </source>
</evidence>
<evidence type="ECO:0000313" key="8">
    <source>
        <dbReference type="Proteomes" id="UP000321181"/>
    </source>
</evidence>
<feature type="domain" description="FAD-binding PCMH-type" evidence="6">
    <location>
        <begin position="52"/>
        <end position="219"/>
    </location>
</feature>
<evidence type="ECO:0000256" key="2">
    <source>
        <dbReference type="ARBA" id="ARBA00005466"/>
    </source>
</evidence>
<dbReference type="InterPro" id="IPR050416">
    <property type="entry name" value="FAD-linked_Oxidoreductase"/>
</dbReference>
<dbReference type="InterPro" id="IPR016169">
    <property type="entry name" value="FAD-bd_PCMH_sub2"/>
</dbReference>
<dbReference type="PANTHER" id="PTHR42973:SF39">
    <property type="entry name" value="FAD-BINDING PCMH-TYPE DOMAIN-CONTAINING PROTEIN"/>
    <property type="match status" value="1"/>
</dbReference>
<dbReference type="PROSITE" id="PS00862">
    <property type="entry name" value="OX2_COVAL_FAD"/>
    <property type="match status" value="1"/>
</dbReference>
<dbReference type="InterPro" id="IPR036318">
    <property type="entry name" value="FAD-bd_PCMH-like_sf"/>
</dbReference>
<dbReference type="InterPro" id="IPR006093">
    <property type="entry name" value="Oxy_OxRdtase_FAD_BS"/>
</dbReference>
<evidence type="ECO:0000313" key="7">
    <source>
        <dbReference type="EMBL" id="GEO34292.1"/>
    </source>
</evidence>
<dbReference type="Gene3D" id="3.30.465.10">
    <property type="match status" value="1"/>
</dbReference>
<dbReference type="Gene3D" id="3.30.43.10">
    <property type="entry name" value="Uridine Diphospho-n-acetylenolpyruvylglucosamine Reductase, domain 2"/>
    <property type="match status" value="1"/>
</dbReference>
<comment type="cofactor">
    <cofactor evidence="1">
        <name>FAD</name>
        <dbReference type="ChEBI" id="CHEBI:57692"/>
    </cofactor>
</comment>
<organism evidence="7 8">
    <name type="scientific">Cellulomonas aerilata</name>
    <dbReference type="NCBI Taxonomy" id="515326"/>
    <lineage>
        <taxon>Bacteria</taxon>
        <taxon>Bacillati</taxon>
        <taxon>Actinomycetota</taxon>
        <taxon>Actinomycetes</taxon>
        <taxon>Micrococcales</taxon>
        <taxon>Cellulomonadaceae</taxon>
        <taxon>Cellulomonas</taxon>
    </lineage>
</organism>
<keyword evidence="8" id="KW-1185">Reference proteome</keyword>
<evidence type="ECO:0000256" key="5">
    <source>
        <dbReference type="ARBA" id="ARBA00023002"/>
    </source>
</evidence>
<evidence type="ECO:0000256" key="4">
    <source>
        <dbReference type="ARBA" id="ARBA00022827"/>
    </source>
</evidence>
<evidence type="ECO:0000259" key="6">
    <source>
        <dbReference type="PROSITE" id="PS51387"/>
    </source>
</evidence>